<name>A0A0F6Z6I7_9CORY</name>
<organism evidence="1 2">
    <name type="scientific">[Brevibacterium] flavum</name>
    <dbReference type="NCBI Taxonomy" id="92706"/>
    <lineage>
        <taxon>Bacteria</taxon>
        <taxon>Bacillati</taxon>
        <taxon>Actinomycetota</taxon>
        <taxon>Actinomycetes</taxon>
        <taxon>Mycobacteriales</taxon>
        <taxon>Corynebacteriaceae</taxon>
        <taxon>Corynebacterium</taxon>
    </lineage>
</organism>
<protein>
    <submittedName>
        <fullName evidence="1">Uncharacterized protein</fullName>
    </submittedName>
</protein>
<evidence type="ECO:0000313" key="2">
    <source>
        <dbReference type="Proteomes" id="UP000034037"/>
    </source>
</evidence>
<accession>A0A0F6Z6I7</accession>
<dbReference type="PATRIC" id="fig|92706.3.peg.2043"/>
<evidence type="ECO:0000313" key="1">
    <source>
        <dbReference type="EMBL" id="AKF27816.1"/>
    </source>
</evidence>
<reference evidence="1 2" key="1">
    <citation type="submission" date="2015-04" db="EMBL/GenBank/DDBJ databases">
        <title>Complete Genome Sequence of Brevibacterium flavum ATCC 15168.</title>
        <authorList>
            <person name="Ahn J."/>
            <person name="Park G."/>
            <person name="Jeon W."/>
            <person name="Jang Y."/>
            <person name="Jang M."/>
            <person name="Lee H."/>
            <person name="Lee H."/>
        </authorList>
    </citation>
    <scope>NUCLEOTIDE SEQUENCE [LARGE SCALE GENOMIC DNA]</scope>
    <source>
        <strain evidence="1 2">ATCC 15168</strain>
    </source>
</reference>
<dbReference type="Proteomes" id="UP000034037">
    <property type="component" value="Chromosome"/>
</dbReference>
<dbReference type="RefSeq" id="WP_003861863.1">
    <property type="nucleotide sequence ID" value="NZ_CP011309.1"/>
</dbReference>
<dbReference type="HOGENOM" id="CLU_161818_0_0_11"/>
<gene>
    <name evidence="1" type="ORF">YH66_09770</name>
</gene>
<proteinExistence type="predicted"/>
<sequence>MAHEFGEVILGDQPLTPVEVERQIRETTERLEQGVEVVRNRNRMLKEAERLLKREKALVYIQHRSAGMSIKDSDAQTVVDTDPARAERDDAEVAYWYARDLLVQLQNKLSALQTQAAGLRAAYPMAGRGL</sequence>
<dbReference type="EMBL" id="CP011309">
    <property type="protein sequence ID" value="AKF27816.1"/>
    <property type="molecule type" value="Genomic_DNA"/>
</dbReference>
<dbReference type="AlphaFoldDB" id="A0A0F6Z6I7"/>
<keyword evidence="2" id="KW-1185">Reference proteome</keyword>